<keyword evidence="3" id="KW-1185">Reference proteome</keyword>
<organism evidence="2 3">
    <name type="scientific">Fulvivirga kasyanovii</name>
    <dbReference type="NCBI Taxonomy" id="396812"/>
    <lineage>
        <taxon>Bacteria</taxon>
        <taxon>Pseudomonadati</taxon>
        <taxon>Bacteroidota</taxon>
        <taxon>Cytophagia</taxon>
        <taxon>Cytophagales</taxon>
        <taxon>Fulvivirgaceae</taxon>
        <taxon>Fulvivirga</taxon>
    </lineage>
</organism>
<dbReference type="Gene3D" id="3.40.50.1390">
    <property type="entry name" value="Resolvase, N-terminal catalytic domain"/>
    <property type="match status" value="1"/>
</dbReference>
<evidence type="ECO:0000313" key="2">
    <source>
        <dbReference type="EMBL" id="MTI25755.1"/>
    </source>
</evidence>
<dbReference type="Proteomes" id="UP000798808">
    <property type="component" value="Unassembled WGS sequence"/>
</dbReference>
<dbReference type="SUPFAM" id="SSF53041">
    <property type="entry name" value="Resolvase-like"/>
    <property type="match status" value="1"/>
</dbReference>
<evidence type="ECO:0000313" key="3">
    <source>
        <dbReference type="Proteomes" id="UP000798808"/>
    </source>
</evidence>
<dbReference type="InterPro" id="IPR036162">
    <property type="entry name" value="Resolvase-like_N_sf"/>
</dbReference>
<protein>
    <submittedName>
        <fullName evidence="2">Recombinase family protein</fullName>
    </submittedName>
</protein>
<dbReference type="SMART" id="SM00857">
    <property type="entry name" value="Resolvase"/>
    <property type="match status" value="1"/>
</dbReference>
<reference evidence="2 3" key="1">
    <citation type="submission" date="2019-02" db="EMBL/GenBank/DDBJ databases">
        <authorList>
            <person name="Goldberg S.R."/>
            <person name="Haltli B.A."/>
            <person name="Correa H."/>
            <person name="Russell K.G."/>
        </authorList>
    </citation>
    <scope>NUCLEOTIDE SEQUENCE [LARGE SCALE GENOMIC DNA]</scope>
    <source>
        <strain evidence="2 3">JCM 16186</strain>
    </source>
</reference>
<gene>
    <name evidence="2" type="ORF">E1163_12435</name>
</gene>
<evidence type="ECO:0000259" key="1">
    <source>
        <dbReference type="SMART" id="SM00857"/>
    </source>
</evidence>
<proteinExistence type="predicted"/>
<dbReference type="RefSeq" id="WP_155172142.1">
    <property type="nucleotide sequence ID" value="NZ_BAAAFL010000012.1"/>
</dbReference>
<accession>A0ABW9RRZ3</accession>
<dbReference type="EMBL" id="SMLW01000537">
    <property type="protein sequence ID" value="MTI25755.1"/>
    <property type="molecule type" value="Genomic_DNA"/>
</dbReference>
<sequence>MRVTRKKALLYLRSSLTGDAGRNQIKKQEAVLRAWCNDRQIEIEHVYSDFDAQTLQNRLGYENMAYYARLHRESLDYVLTTTWDRVARTSFRLQSEIQMFECIGIRLQAILQPLDLSNPDQKAILSFLYPGINEVSLC</sequence>
<comment type="caution">
    <text evidence="2">The sequence shown here is derived from an EMBL/GenBank/DDBJ whole genome shotgun (WGS) entry which is preliminary data.</text>
</comment>
<feature type="domain" description="Resolvase/invertase-type recombinase catalytic" evidence="1">
    <location>
        <begin position="8"/>
        <end position="136"/>
    </location>
</feature>
<name>A0ABW9RRZ3_9BACT</name>
<dbReference type="InterPro" id="IPR006119">
    <property type="entry name" value="Resolv_N"/>
</dbReference>
<dbReference type="Pfam" id="PF00239">
    <property type="entry name" value="Resolvase"/>
    <property type="match status" value="1"/>
</dbReference>